<protein>
    <submittedName>
        <fullName evidence="1">Uncharacterized protein</fullName>
    </submittedName>
</protein>
<organism evidence="1 2">
    <name type="scientific">Mycena belliarum</name>
    <dbReference type="NCBI Taxonomy" id="1033014"/>
    <lineage>
        <taxon>Eukaryota</taxon>
        <taxon>Fungi</taxon>
        <taxon>Dikarya</taxon>
        <taxon>Basidiomycota</taxon>
        <taxon>Agaricomycotina</taxon>
        <taxon>Agaricomycetes</taxon>
        <taxon>Agaricomycetidae</taxon>
        <taxon>Agaricales</taxon>
        <taxon>Marasmiineae</taxon>
        <taxon>Mycenaceae</taxon>
        <taxon>Mycena</taxon>
    </lineage>
</organism>
<dbReference type="Proteomes" id="UP001222325">
    <property type="component" value="Unassembled WGS sequence"/>
</dbReference>
<evidence type="ECO:0000313" key="2">
    <source>
        <dbReference type="Proteomes" id="UP001222325"/>
    </source>
</evidence>
<comment type="caution">
    <text evidence="1">The sequence shown here is derived from an EMBL/GenBank/DDBJ whole genome shotgun (WGS) entry which is preliminary data.</text>
</comment>
<dbReference type="AlphaFoldDB" id="A0AAD6XPJ1"/>
<evidence type="ECO:0000313" key="1">
    <source>
        <dbReference type="EMBL" id="KAJ7084073.1"/>
    </source>
</evidence>
<accession>A0AAD6XPJ1</accession>
<sequence>MPDEKRHPAAIAFDCVPVINVVLDQIRDSGAEWNDEVFQDIESALFTHKTELQNFADSIRAKPVRTLLWPKTLRDAATNLIESAVTTAAAADASSAQILDARLKAGMPEPEFKLPKPPLENSSGPDLTAQKLADHIDKIVSAPHFSILLSGPSNYGLFSMCE</sequence>
<dbReference type="EMBL" id="JARJCN010000039">
    <property type="protein sequence ID" value="KAJ7084073.1"/>
    <property type="molecule type" value="Genomic_DNA"/>
</dbReference>
<reference evidence="1" key="1">
    <citation type="submission" date="2023-03" db="EMBL/GenBank/DDBJ databases">
        <title>Massive genome expansion in bonnet fungi (Mycena s.s.) driven by repeated elements and novel gene families across ecological guilds.</title>
        <authorList>
            <consortium name="Lawrence Berkeley National Laboratory"/>
            <person name="Harder C.B."/>
            <person name="Miyauchi S."/>
            <person name="Viragh M."/>
            <person name="Kuo A."/>
            <person name="Thoen E."/>
            <person name="Andreopoulos B."/>
            <person name="Lu D."/>
            <person name="Skrede I."/>
            <person name="Drula E."/>
            <person name="Henrissat B."/>
            <person name="Morin E."/>
            <person name="Kohler A."/>
            <person name="Barry K."/>
            <person name="LaButti K."/>
            <person name="Morin E."/>
            <person name="Salamov A."/>
            <person name="Lipzen A."/>
            <person name="Mereny Z."/>
            <person name="Hegedus B."/>
            <person name="Baldrian P."/>
            <person name="Stursova M."/>
            <person name="Weitz H."/>
            <person name="Taylor A."/>
            <person name="Grigoriev I.V."/>
            <person name="Nagy L.G."/>
            <person name="Martin F."/>
            <person name="Kauserud H."/>
        </authorList>
    </citation>
    <scope>NUCLEOTIDE SEQUENCE</scope>
    <source>
        <strain evidence="1">CBHHK173m</strain>
    </source>
</reference>
<keyword evidence="2" id="KW-1185">Reference proteome</keyword>
<name>A0AAD6XPJ1_9AGAR</name>
<gene>
    <name evidence="1" type="ORF">B0H15DRAFT_406389</name>
</gene>
<proteinExistence type="predicted"/>